<reference evidence="3" key="1">
    <citation type="submission" date="2016-11" db="UniProtKB">
        <authorList>
            <consortium name="WormBaseParasite"/>
        </authorList>
    </citation>
    <scope>IDENTIFICATION</scope>
</reference>
<evidence type="ECO:0000313" key="2">
    <source>
        <dbReference type="Proteomes" id="UP000095281"/>
    </source>
</evidence>
<accession>A0A1I8B0Y4</accession>
<dbReference type="InterPro" id="IPR003389">
    <property type="entry name" value="Adeno_IVa2"/>
</dbReference>
<protein>
    <submittedName>
        <fullName evidence="3">AAA domain-containing protein</fullName>
    </submittedName>
</protein>
<dbReference type="GO" id="GO:0019073">
    <property type="term" value="P:viral DNA genome packaging"/>
    <property type="evidence" value="ECO:0007669"/>
    <property type="project" value="InterPro"/>
</dbReference>
<dbReference type="AlphaFoldDB" id="A0A1I8B0Y4"/>
<sequence>MINQNEFYNTYSKNDLKLKLPFGFIITGPSSSGKSTFVRNLINNAKEMIYPPPKSILYCYGQFNSLVPELQRIGVSAYSGVPPEEIIMKQEKPSLLILDDLLYSIDEKYLSELFTKKSHHLDFGIVFITQNLFEKKLRVARQNSMYLALMRAPNSALSVRNLGVQLFPGRLEYFLDAYRQATRENYSYLFIDLHPSSNQSLRLRTNIFNFTTQKNETDYIENSSATTIFLPKGDK</sequence>
<dbReference type="SUPFAM" id="SSF52540">
    <property type="entry name" value="P-loop containing nucleoside triphosphate hydrolases"/>
    <property type="match status" value="1"/>
</dbReference>
<dbReference type="OMA" id="HITCIEG"/>
<name>A0A1I8B0Y4_MELHA</name>
<dbReference type="Proteomes" id="UP000095281">
    <property type="component" value="Unplaced"/>
</dbReference>
<dbReference type="InterPro" id="IPR027417">
    <property type="entry name" value="P-loop_NTPase"/>
</dbReference>
<evidence type="ECO:0000313" key="3">
    <source>
        <dbReference type="WBParaSite" id="MhA1_Contig1194.frz3.gene8"/>
    </source>
</evidence>
<keyword evidence="1" id="KW-1048">Host nucleus</keyword>
<dbReference type="Pfam" id="PF02456">
    <property type="entry name" value="Adeno_IVa2"/>
    <property type="match status" value="1"/>
</dbReference>
<dbReference type="Gene3D" id="3.40.50.300">
    <property type="entry name" value="P-loop containing nucleotide triphosphate hydrolases"/>
    <property type="match status" value="1"/>
</dbReference>
<proteinExistence type="predicted"/>
<organism evidence="2 3">
    <name type="scientific">Meloidogyne hapla</name>
    <name type="common">Root-knot nematode worm</name>
    <dbReference type="NCBI Taxonomy" id="6305"/>
    <lineage>
        <taxon>Eukaryota</taxon>
        <taxon>Metazoa</taxon>
        <taxon>Ecdysozoa</taxon>
        <taxon>Nematoda</taxon>
        <taxon>Chromadorea</taxon>
        <taxon>Rhabditida</taxon>
        <taxon>Tylenchina</taxon>
        <taxon>Tylenchomorpha</taxon>
        <taxon>Tylenchoidea</taxon>
        <taxon>Meloidogynidae</taxon>
        <taxon>Meloidogyninae</taxon>
        <taxon>Meloidogyne</taxon>
    </lineage>
</organism>
<keyword evidence="2" id="KW-1185">Reference proteome</keyword>
<dbReference type="WBParaSite" id="MhA1_Contig1194.frz3.gene8">
    <property type="protein sequence ID" value="MhA1_Contig1194.frz3.gene8"/>
    <property type="gene ID" value="MhA1_Contig1194.frz3.gene8"/>
</dbReference>
<evidence type="ECO:0000256" key="1">
    <source>
        <dbReference type="ARBA" id="ARBA00022562"/>
    </source>
</evidence>